<dbReference type="InterPro" id="IPR018492">
    <property type="entry name" value="Ribosomal_eL8/Nhp2"/>
</dbReference>
<dbReference type="GO" id="GO:0003723">
    <property type="term" value="F:RNA binding"/>
    <property type="evidence" value="ECO:0007669"/>
    <property type="project" value="UniProtKB-UniRule"/>
</dbReference>
<dbReference type="GO" id="GO:0042254">
    <property type="term" value="P:ribosome biogenesis"/>
    <property type="evidence" value="ECO:0007669"/>
    <property type="project" value="InterPro"/>
</dbReference>
<dbReference type="eggNOG" id="KOG3166">
    <property type="taxonomic scope" value="Eukaryota"/>
</dbReference>
<dbReference type="InterPro" id="IPR029064">
    <property type="entry name" value="Ribosomal_eL30-like_sf"/>
</dbReference>
<evidence type="ECO:0000256" key="3">
    <source>
        <dbReference type="ARBA" id="ARBA00023274"/>
    </source>
</evidence>
<evidence type="ECO:0000256" key="2">
    <source>
        <dbReference type="ARBA" id="ARBA00022980"/>
    </source>
</evidence>
<dbReference type="EMBL" id="KE504168">
    <property type="protein sequence ID" value="EPS98136.1"/>
    <property type="molecule type" value="Genomic_DNA"/>
</dbReference>
<evidence type="ECO:0000256" key="4">
    <source>
        <dbReference type="RuleBase" id="RU367042"/>
    </source>
</evidence>
<dbReference type="FunFam" id="3.30.1330.30:FF:000003">
    <property type="entry name" value="60S ribosomal protein L7a"/>
    <property type="match status" value="1"/>
</dbReference>
<dbReference type="PROSITE" id="PS01082">
    <property type="entry name" value="RIBOSOMAL_L7AE"/>
    <property type="match status" value="1"/>
</dbReference>
<accession>S8DYJ1</accession>
<evidence type="ECO:0000256" key="1">
    <source>
        <dbReference type="ARBA" id="ARBA00007337"/>
    </source>
</evidence>
<dbReference type="InterPro" id="IPR050257">
    <property type="entry name" value="eL8/uL1-like"/>
</dbReference>
<dbReference type="GO" id="GO:0022625">
    <property type="term" value="C:cytosolic large ribosomal subunit"/>
    <property type="evidence" value="ECO:0007669"/>
    <property type="project" value="UniProtKB-UniRule"/>
</dbReference>
<feature type="domain" description="Ribosomal protein eL8/eL30/eS12/Gadd45" evidence="6">
    <location>
        <begin position="164"/>
        <end position="240"/>
    </location>
</feature>
<evidence type="ECO:0000259" key="6">
    <source>
        <dbReference type="Pfam" id="PF01248"/>
    </source>
</evidence>
<dbReference type="HOGENOM" id="CLU_055193_0_1_1"/>
<keyword evidence="2 4" id="KW-0689">Ribosomal protein</keyword>
<dbReference type="PANTHER" id="PTHR23105">
    <property type="entry name" value="RIBOSOMAL PROTEIN L7AE FAMILY MEMBER"/>
    <property type="match status" value="1"/>
</dbReference>
<keyword evidence="3 4" id="KW-0687">Ribonucleoprotein</keyword>
<reference evidence="7 8" key="1">
    <citation type="journal article" date="2012" name="Science">
        <title>The Paleozoic origin of enzymatic lignin decomposition reconstructed from 31 fungal genomes.</title>
        <authorList>
            <person name="Floudas D."/>
            <person name="Binder M."/>
            <person name="Riley R."/>
            <person name="Barry K."/>
            <person name="Blanchette R.A."/>
            <person name="Henrissat B."/>
            <person name="Martinez A.T."/>
            <person name="Otillar R."/>
            <person name="Spatafora J.W."/>
            <person name="Yadav J.S."/>
            <person name="Aerts A."/>
            <person name="Benoit I."/>
            <person name="Boyd A."/>
            <person name="Carlson A."/>
            <person name="Copeland A."/>
            <person name="Coutinho P.M."/>
            <person name="de Vries R.P."/>
            <person name="Ferreira P."/>
            <person name="Findley K."/>
            <person name="Foster B."/>
            <person name="Gaskell J."/>
            <person name="Glotzer D."/>
            <person name="Gorecki P."/>
            <person name="Heitman J."/>
            <person name="Hesse C."/>
            <person name="Hori C."/>
            <person name="Igarashi K."/>
            <person name="Jurgens J.A."/>
            <person name="Kallen N."/>
            <person name="Kersten P."/>
            <person name="Kohler A."/>
            <person name="Kuees U."/>
            <person name="Kumar T.K.A."/>
            <person name="Kuo A."/>
            <person name="LaButti K."/>
            <person name="Larrondo L.F."/>
            <person name="Lindquist E."/>
            <person name="Ling A."/>
            <person name="Lombard V."/>
            <person name="Lucas S."/>
            <person name="Lundell T."/>
            <person name="Martin R."/>
            <person name="McLaughlin D.J."/>
            <person name="Morgenstern I."/>
            <person name="Morin E."/>
            <person name="Murat C."/>
            <person name="Nagy L.G."/>
            <person name="Nolan M."/>
            <person name="Ohm R.A."/>
            <person name="Patyshakuliyeva A."/>
            <person name="Rokas A."/>
            <person name="Ruiz-Duenas F.J."/>
            <person name="Sabat G."/>
            <person name="Salamov A."/>
            <person name="Samejima M."/>
            <person name="Schmutz J."/>
            <person name="Slot J.C."/>
            <person name="St John F."/>
            <person name="Stenlid J."/>
            <person name="Sun H."/>
            <person name="Sun S."/>
            <person name="Syed K."/>
            <person name="Tsang A."/>
            <person name="Wiebenga A."/>
            <person name="Young D."/>
            <person name="Pisabarro A."/>
            <person name="Eastwood D.C."/>
            <person name="Martin F."/>
            <person name="Cullen D."/>
            <person name="Grigoriev I.V."/>
            <person name="Hibbett D.S."/>
        </authorList>
    </citation>
    <scope>NUCLEOTIDE SEQUENCE</scope>
    <source>
        <strain evidence="8">FP-58527</strain>
    </source>
</reference>
<evidence type="ECO:0000313" key="8">
    <source>
        <dbReference type="Proteomes" id="UP000015241"/>
    </source>
</evidence>
<dbReference type="Gene3D" id="3.30.1330.30">
    <property type="match status" value="1"/>
</dbReference>
<organism evidence="7 8">
    <name type="scientific">Fomitopsis schrenkii</name>
    <name type="common">Brown rot fungus</name>
    <dbReference type="NCBI Taxonomy" id="2126942"/>
    <lineage>
        <taxon>Eukaryota</taxon>
        <taxon>Fungi</taxon>
        <taxon>Dikarya</taxon>
        <taxon>Basidiomycota</taxon>
        <taxon>Agaricomycotina</taxon>
        <taxon>Agaricomycetes</taxon>
        <taxon>Polyporales</taxon>
        <taxon>Fomitopsis</taxon>
    </lineage>
</organism>
<comment type="similarity">
    <text evidence="1 4">Belongs to the eukaryotic ribosomal protein eL8 family.</text>
</comment>
<dbReference type="Proteomes" id="UP000015241">
    <property type="component" value="Unassembled WGS sequence"/>
</dbReference>
<dbReference type="InterPro" id="IPR004037">
    <property type="entry name" value="Ribosomal_eL8-like_CS"/>
</dbReference>
<dbReference type="InParanoid" id="S8DYJ1"/>
<evidence type="ECO:0000313" key="7">
    <source>
        <dbReference type="EMBL" id="EPS98136.1"/>
    </source>
</evidence>
<dbReference type="Pfam" id="PF01248">
    <property type="entry name" value="Ribosomal_L7Ae"/>
    <property type="match status" value="1"/>
</dbReference>
<dbReference type="AlphaFoldDB" id="S8DYJ1"/>
<comment type="function">
    <text evidence="4">Component of the ribosome.</text>
</comment>
<name>S8DYJ1_FOMSC</name>
<dbReference type="PRINTS" id="PR00881">
    <property type="entry name" value="L7ARS6FAMILY"/>
</dbReference>
<dbReference type="SUPFAM" id="SSF55315">
    <property type="entry name" value="L30e-like"/>
    <property type="match status" value="1"/>
</dbReference>
<dbReference type="InterPro" id="IPR001921">
    <property type="entry name" value="Ribosomal_eL8_euk"/>
</dbReference>
<proteinExistence type="inferred from homology"/>
<dbReference type="STRING" id="743788.S8DYJ1"/>
<protein>
    <recommendedName>
        <fullName evidence="4">60S ribosomal protein L8</fullName>
    </recommendedName>
</protein>
<dbReference type="InterPro" id="IPR004038">
    <property type="entry name" value="Ribosomal_eL8/eL30/eS12/Gad45"/>
</dbReference>
<sequence length="303" mass="33777">MLGPHSLRRVRAVELRVHRTSTCLCAVVRIADDARLNDQPPKTTGKKVAPAPGSRKGTKTQKNPLFESRPKNFGIGQDIRPQTDLTRFVKWPQYVRLQRQKVILNQRLKVPPAIAQFSHTLDKNTATQLFKLLNKYRPETKQEKKARLDATAKEAAEGATAKDTKKPLFVKYGLNHTVALIEAKKASLVVIAHDVDPIELVIFIPALCRKMGVPYVIVKGKARLGTVVHKKTAAVLTLQDVRSEDQRELSTLVSAAKANFSDKYEEQRRQWGGGIRGNKSAQMLRKRAKAAGQTLSLANAQKL</sequence>
<dbReference type="FunCoup" id="S8DYJ1">
    <property type="interactions" value="512"/>
</dbReference>
<feature type="region of interest" description="Disordered" evidence="5">
    <location>
        <begin position="36"/>
        <end position="77"/>
    </location>
</feature>
<dbReference type="OrthoDB" id="29563at2759"/>
<gene>
    <name evidence="7" type="ORF">FOMPIDRAFT_1127094</name>
</gene>
<dbReference type="PRINTS" id="PR00882">
    <property type="entry name" value="RIBOSOMALL7A"/>
</dbReference>
<keyword evidence="8" id="KW-1185">Reference proteome</keyword>
<evidence type="ECO:0000256" key="5">
    <source>
        <dbReference type="SAM" id="MobiDB-lite"/>
    </source>
</evidence>